<protein>
    <submittedName>
        <fullName evidence="7">Serine protease 44</fullName>
    </submittedName>
</protein>
<dbReference type="Proteomes" id="UP000326759">
    <property type="component" value="Unassembled WGS sequence"/>
</dbReference>
<evidence type="ECO:0000259" key="6">
    <source>
        <dbReference type="PROSITE" id="PS50240"/>
    </source>
</evidence>
<keyword evidence="7" id="KW-0378">Hydrolase</keyword>
<dbReference type="PRINTS" id="PR00722">
    <property type="entry name" value="CHYMOTRYPSIN"/>
</dbReference>
<keyword evidence="2" id="KW-1015">Disulfide bond</keyword>
<keyword evidence="7" id="KW-0645">Protease</keyword>
<feature type="chain" id="PRO_5024272272" evidence="5">
    <location>
        <begin position="20"/>
        <end position="381"/>
    </location>
</feature>
<dbReference type="Gene3D" id="2.40.10.10">
    <property type="entry name" value="Trypsin-like serine proteases"/>
    <property type="match status" value="1"/>
</dbReference>
<dbReference type="CDD" id="cd00190">
    <property type="entry name" value="Tryp_SPc"/>
    <property type="match status" value="1"/>
</dbReference>
<dbReference type="InterPro" id="IPR001314">
    <property type="entry name" value="Peptidase_S1A"/>
</dbReference>
<dbReference type="EMBL" id="SEYY01023613">
    <property type="protein sequence ID" value="KAB7494751.1"/>
    <property type="molecule type" value="Genomic_DNA"/>
</dbReference>
<keyword evidence="1 5" id="KW-0732">Signal</keyword>
<dbReference type="InterPro" id="IPR009003">
    <property type="entry name" value="Peptidase_S1_PA"/>
</dbReference>
<evidence type="ECO:0000313" key="7">
    <source>
        <dbReference type="EMBL" id="KAB7494751.1"/>
    </source>
</evidence>
<gene>
    <name evidence="7" type="primary">PRSS44</name>
    <name evidence="7" type="ORF">Anas_11577</name>
</gene>
<evidence type="ECO:0000256" key="3">
    <source>
        <dbReference type="ARBA" id="ARBA00023180"/>
    </source>
</evidence>
<proteinExistence type="inferred from homology"/>
<dbReference type="OrthoDB" id="6656697at2759"/>
<evidence type="ECO:0000256" key="5">
    <source>
        <dbReference type="SAM" id="SignalP"/>
    </source>
</evidence>
<comment type="similarity">
    <text evidence="4">Belongs to the peptidase S1 family. CLIP subfamily.</text>
</comment>
<feature type="non-terminal residue" evidence="7">
    <location>
        <position position="1"/>
    </location>
</feature>
<sequence>RSLFKLVVVTVAFLGCVRSQNFFGGFRNPQGGRFFPTSALTGGVTNGNVDSPTPTGHRGCFCLPGNQNCEPFGQVPVDATRITKTQNRIINTNPLSNCPQGQTECCYGAPPAEPGGPPPPVSQLTGCGSRRSLFPGRRASAEADFGEYPWMAAITGRGNAFVAAGVLVDPLWVLTVAHKITNSRSLKVRLGDYNLAERNEVPEFPHQEISVAEVIIHPRFNATNLFNDVALLRLSRPVKPDRHINMVCLPEPSQVFLGQRCFVSGWGENVERNFQPILKEVDLPIMENFECQESLRQTRLGSTFVLDRNSFLCAGGEEGKDACGFCLEVVMEEPHLSATKREYFTLVGLVAWGIGCGQNQVPGVYVNVATFSNFIKNHIHA</sequence>
<dbReference type="PANTHER" id="PTHR24258:SF129">
    <property type="entry name" value="LP15124P-RELATED"/>
    <property type="match status" value="1"/>
</dbReference>
<dbReference type="SUPFAM" id="SSF50494">
    <property type="entry name" value="Trypsin-like serine proteases"/>
    <property type="match status" value="1"/>
</dbReference>
<dbReference type="FunFam" id="2.40.10.10:FF:000028">
    <property type="entry name" value="Serine protease easter"/>
    <property type="match status" value="1"/>
</dbReference>
<dbReference type="GO" id="GO:0006508">
    <property type="term" value="P:proteolysis"/>
    <property type="evidence" value="ECO:0007669"/>
    <property type="project" value="UniProtKB-KW"/>
</dbReference>
<evidence type="ECO:0000256" key="2">
    <source>
        <dbReference type="ARBA" id="ARBA00023157"/>
    </source>
</evidence>
<accession>A0A5N5SL03</accession>
<dbReference type="AlphaFoldDB" id="A0A5N5SL03"/>
<reference evidence="7 8" key="1">
    <citation type="journal article" date="2019" name="PLoS Biol.">
        <title>Sex chromosomes control vertical transmission of feminizing Wolbachia symbionts in an isopod.</title>
        <authorList>
            <person name="Becking T."/>
            <person name="Chebbi M.A."/>
            <person name="Giraud I."/>
            <person name="Moumen B."/>
            <person name="Laverre T."/>
            <person name="Caubet Y."/>
            <person name="Peccoud J."/>
            <person name="Gilbert C."/>
            <person name="Cordaux R."/>
        </authorList>
    </citation>
    <scope>NUCLEOTIDE SEQUENCE [LARGE SCALE GENOMIC DNA]</scope>
    <source>
        <strain evidence="7">ANa2</strain>
        <tissue evidence="7">Whole body excluding digestive tract and cuticle</tissue>
    </source>
</reference>
<evidence type="ECO:0000256" key="1">
    <source>
        <dbReference type="ARBA" id="ARBA00022729"/>
    </source>
</evidence>
<feature type="signal peptide" evidence="5">
    <location>
        <begin position="1"/>
        <end position="19"/>
    </location>
</feature>
<evidence type="ECO:0000256" key="4">
    <source>
        <dbReference type="ARBA" id="ARBA00024195"/>
    </source>
</evidence>
<dbReference type="InterPro" id="IPR001254">
    <property type="entry name" value="Trypsin_dom"/>
</dbReference>
<comment type="caution">
    <text evidence="7">The sequence shown here is derived from an EMBL/GenBank/DDBJ whole genome shotgun (WGS) entry which is preliminary data.</text>
</comment>
<dbReference type="GO" id="GO:0004252">
    <property type="term" value="F:serine-type endopeptidase activity"/>
    <property type="evidence" value="ECO:0007669"/>
    <property type="project" value="InterPro"/>
</dbReference>
<feature type="domain" description="Peptidase S1" evidence="6">
    <location>
        <begin position="133"/>
        <end position="380"/>
    </location>
</feature>
<name>A0A5N5SL03_9CRUS</name>
<keyword evidence="8" id="KW-1185">Reference proteome</keyword>
<evidence type="ECO:0000313" key="8">
    <source>
        <dbReference type="Proteomes" id="UP000326759"/>
    </source>
</evidence>
<dbReference type="InterPro" id="IPR043504">
    <property type="entry name" value="Peptidase_S1_PA_chymotrypsin"/>
</dbReference>
<dbReference type="PANTHER" id="PTHR24258">
    <property type="entry name" value="SERINE PROTEASE-RELATED"/>
    <property type="match status" value="1"/>
</dbReference>
<dbReference type="Pfam" id="PF00089">
    <property type="entry name" value="Trypsin"/>
    <property type="match status" value="1"/>
</dbReference>
<dbReference type="SMART" id="SM00020">
    <property type="entry name" value="Tryp_SPc"/>
    <property type="match status" value="1"/>
</dbReference>
<dbReference type="PROSITE" id="PS50240">
    <property type="entry name" value="TRYPSIN_DOM"/>
    <property type="match status" value="1"/>
</dbReference>
<organism evidence="7 8">
    <name type="scientific">Armadillidium nasatum</name>
    <dbReference type="NCBI Taxonomy" id="96803"/>
    <lineage>
        <taxon>Eukaryota</taxon>
        <taxon>Metazoa</taxon>
        <taxon>Ecdysozoa</taxon>
        <taxon>Arthropoda</taxon>
        <taxon>Crustacea</taxon>
        <taxon>Multicrustacea</taxon>
        <taxon>Malacostraca</taxon>
        <taxon>Eumalacostraca</taxon>
        <taxon>Peracarida</taxon>
        <taxon>Isopoda</taxon>
        <taxon>Oniscidea</taxon>
        <taxon>Crinocheta</taxon>
        <taxon>Armadillidiidae</taxon>
        <taxon>Armadillidium</taxon>
    </lineage>
</organism>
<keyword evidence="3" id="KW-0325">Glycoprotein</keyword>